<sequence length="264" mass="28044">MKAPHARVGGVRRAARLGPAGPARRGSPCRAGSGGGRGGGGGERQQQQGGVGYQRDTFKRARAPDSFDSGDPYFEGGSGGGGGASTSSNTWWGEEMGGVTKALLAGSFVFGIAFGAWLNGEANFQPNNVASTEIVDRRTPSGAVCMANGYSSMVFDQRIFVSFNPFNVYVTSPEVKPGCVLRQANVQELEKRKLVTRSEADVCRKGMNTFAYVGSLDEKPEVSCVYHSEEAENQFMLDPRRSNLGDGDRLTPQEAVGSQPAFAE</sequence>
<feature type="region of interest" description="Disordered" evidence="1">
    <location>
        <begin position="238"/>
        <end position="264"/>
    </location>
</feature>
<name>A0AAX4P4F9_9CHLO</name>
<dbReference type="InterPro" id="IPR021511">
    <property type="entry name" value="DUF3172"/>
</dbReference>
<feature type="compositionally biased region" description="Basic and acidic residues" evidence="1">
    <location>
        <begin position="56"/>
        <end position="65"/>
    </location>
</feature>
<feature type="region of interest" description="Disordered" evidence="1">
    <location>
        <begin position="1"/>
        <end position="89"/>
    </location>
</feature>
<evidence type="ECO:0000313" key="3">
    <source>
        <dbReference type="Proteomes" id="UP001472866"/>
    </source>
</evidence>
<dbReference type="AlphaFoldDB" id="A0AAX4P4F9"/>
<dbReference type="Pfam" id="PF11371">
    <property type="entry name" value="DUF3172"/>
    <property type="match status" value="1"/>
</dbReference>
<protein>
    <submittedName>
        <fullName evidence="2">DUF3172 domain-containing protein</fullName>
    </submittedName>
</protein>
<feature type="compositionally biased region" description="Gly residues" evidence="1">
    <location>
        <begin position="32"/>
        <end position="43"/>
    </location>
</feature>
<reference evidence="2 3" key="1">
    <citation type="submission" date="2024-03" db="EMBL/GenBank/DDBJ databases">
        <title>Complete genome sequence of the green alga Chloropicon roscoffensis RCC1871.</title>
        <authorList>
            <person name="Lemieux C."/>
            <person name="Pombert J.-F."/>
            <person name="Otis C."/>
            <person name="Turmel M."/>
        </authorList>
    </citation>
    <scope>NUCLEOTIDE SEQUENCE [LARGE SCALE GENOMIC DNA]</scope>
    <source>
        <strain evidence="2 3">RCC1871</strain>
    </source>
</reference>
<proteinExistence type="predicted"/>
<gene>
    <name evidence="2" type="ORF">HKI87_03g24250</name>
</gene>
<feature type="compositionally biased region" description="Basic and acidic residues" evidence="1">
    <location>
        <begin position="238"/>
        <end position="251"/>
    </location>
</feature>
<evidence type="ECO:0000313" key="2">
    <source>
        <dbReference type="EMBL" id="WZN60891.1"/>
    </source>
</evidence>
<accession>A0AAX4P4F9</accession>
<dbReference type="EMBL" id="CP151503">
    <property type="protein sequence ID" value="WZN60891.1"/>
    <property type="molecule type" value="Genomic_DNA"/>
</dbReference>
<keyword evidence="3" id="KW-1185">Reference proteome</keyword>
<dbReference type="Proteomes" id="UP001472866">
    <property type="component" value="Chromosome 03"/>
</dbReference>
<feature type="compositionally biased region" description="Low complexity" evidence="1">
    <location>
        <begin position="6"/>
        <end position="31"/>
    </location>
</feature>
<evidence type="ECO:0000256" key="1">
    <source>
        <dbReference type="SAM" id="MobiDB-lite"/>
    </source>
</evidence>
<organism evidence="2 3">
    <name type="scientific">Chloropicon roscoffensis</name>
    <dbReference type="NCBI Taxonomy" id="1461544"/>
    <lineage>
        <taxon>Eukaryota</taxon>
        <taxon>Viridiplantae</taxon>
        <taxon>Chlorophyta</taxon>
        <taxon>Chloropicophyceae</taxon>
        <taxon>Chloropicales</taxon>
        <taxon>Chloropicaceae</taxon>
        <taxon>Chloropicon</taxon>
    </lineage>
</organism>